<organism evidence="3 4">
    <name type="scientific">Kribbella capetownensis</name>
    <dbReference type="NCBI Taxonomy" id="1572659"/>
    <lineage>
        <taxon>Bacteria</taxon>
        <taxon>Bacillati</taxon>
        <taxon>Actinomycetota</taxon>
        <taxon>Actinomycetes</taxon>
        <taxon>Propionibacteriales</taxon>
        <taxon>Kribbellaceae</taxon>
        <taxon>Kribbella</taxon>
    </lineage>
</organism>
<gene>
    <name evidence="3" type="ORF">E0H75_35460</name>
</gene>
<keyword evidence="2" id="KW-0812">Transmembrane</keyword>
<evidence type="ECO:0000256" key="1">
    <source>
        <dbReference type="ARBA" id="ARBA00023115"/>
    </source>
</evidence>
<feature type="transmembrane region" description="Helical" evidence="2">
    <location>
        <begin position="75"/>
        <end position="95"/>
    </location>
</feature>
<dbReference type="PANTHER" id="PTHR43317">
    <property type="entry name" value="THERMOSPERMINE SYNTHASE ACAULIS5"/>
    <property type="match status" value="1"/>
</dbReference>
<dbReference type="GO" id="GO:0006596">
    <property type="term" value="P:polyamine biosynthetic process"/>
    <property type="evidence" value="ECO:0007669"/>
    <property type="project" value="UniProtKB-KW"/>
</dbReference>
<dbReference type="EMBL" id="SJKD01000010">
    <property type="protein sequence ID" value="TCC44166.1"/>
    <property type="molecule type" value="Genomic_DNA"/>
</dbReference>
<dbReference type="RefSeq" id="WP_131518086.1">
    <property type="nucleotide sequence ID" value="NZ_SJKD01000010.1"/>
</dbReference>
<proteinExistence type="predicted"/>
<accession>A0A4R0JHG6</accession>
<dbReference type="SUPFAM" id="SSF53335">
    <property type="entry name" value="S-adenosyl-L-methionine-dependent methyltransferases"/>
    <property type="match status" value="1"/>
</dbReference>
<keyword evidence="4" id="KW-1185">Reference proteome</keyword>
<keyword evidence="2" id="KW-1133">Transmembrane helix</keyword>
<feature type="transmembrane region" description="Helical" evidence="2">
    <location>
        <begin position="175"/>
        <end position="195"/>
    </location>
</feature>
<keyword evidence="1" id="KW-0620">Polyamine biosynthesis</keyword>
<dbReference type="Proteomes" id="UP000293342">
    <property type="component" value="Unassembled WGS sequence"/>
</dbReference>
<comment type="caution">
    <text evidence="3">The sequence shown here is derived from an EMBL/GenBank/DDBJ whole genome shotgun (WGS) entry which is preliminary data.</text>
</comment>
<dbReference type="SUPFAM" id="SSF103473">
    <property type="entry name" value="MFS general substrate transporter"/>
    <property type="match status" value="1"/>
</dbReference>
<feature type="transmembrane region" description="Helical" evidence="2">
    <location>
        <begin position="46"/>
        <end position="63"/>
    </location>
</feature>
<dbReference type="AlphaFoldDB" id="A0A4R0JHG6"/>
<dbReference type="OrthoDB" id="8221452at2"/>
<evidence type="ECO:0000256" key="2">
    <source>
        <dbReference type="SAM" id="Phobius"/>
    </source>
</evidence>
<name>A0A4R0JHG6_9ACTN</name>
<dbReference type="Gene3D" id="3.40.50.150">
    <property type="entry name" value="Vaccinia Virus protein VP39"/>
    <property type="match status" value="1"/>
</dbReference>
<feature type="transmembrane region" description="Helical" evidence="2">
    <location>
        <begin position="148"/>
        <end position="169"/>
    </location>
</feature>
<keyword evidence="2" id="KW-0472">Membrane</keyword>
<dbReference type="InterPro" id="IPR036259">
    <property type="entry name" value="MFS_trans_sf"/>
</dbReference>
<reference evidence="3 4" key="1">
    <citation type="submission" date="2019-02" db="EMBL/GenBank/DDBJ databases">
        <title>Kribbella capetownensis sp. nov. and Kribbella speibonae sp. nov., isolated from soil.</title>
        <authorList>
            <person name="Curtis S.M."/>
            <person name="Norton I."/>
            <person name="Everest G.J."/>
            <person name="Meyers P.R."/>
        </authorList>
    </citation>
    <scope>NUCLEOTIDE SEQUENCE [LARGE SCALE GENOMIC DNA]</scope>
    <source>
        <strain evidence="3 4">YM53</strain>
    </source>
</reference>
<evidence type="ECO:0000313" key="4">
    <source>
        <dbReference type="Proteomes" id="UP000293342"/>
    </source>
</evidence>
<feature type="transmembrane region" description="Helical" evidence="2">
    <location>
        <begin position="12"/>
        <end position="34"/>
    </location>
</feature>
<dbReference type="NCBIfam" id="NF037959">
    <property type="entry name" value="MFS_SpdSyn"/>
    <property type="match status" value="1"/>
</dbReference>
<sequence length="488" mass="51020">MVKGGVGPRLAIALAFGSSGAVMVLELVSLRLVAPYIGLTLETNTAVIGVALAAIATGAALGGRFADAVPPARTLGPLTIFAGALVMLVLPVVRWTGEGLRGGGTDLVFLVLAIALFVPASLLAAVTPMVTKLRLESLAETGTVVGRLSAYATVGGIAGTVLTGFVFVAKTPISTIVLTLGGLLVVAGAALTVVLRGRQAAVKPVALALIGATLTIVAPRPCEVETAYHCARVVADPNREGGRTLYLDQLRHSYVDLDDPTHLEFEYIKNFAAAIDGSWPATKSLDALHVGGGGLTMPRYLTATRPGTHNKVYEIDSAVVELDQKQLGVRTGPDLDVVVRDGRLGVRDEATDSRDLVIMDAFSGLSVPWHLTTRELVADVRRVLRPDGVYLINVIDFGEAAFLKAEIATVAAEFPQVAVVARKDELAGRSGGNFVLVASDRPIELAAIAAKVEPAMQVQQDLTGFVGNAPVLTDDYAPVDQLLTPYVS</sequence>
<protein>
    <submittedName>
        <fullName evidence="3">Spermidine synthase</fullName>
    </submittedName>
</protein>
<dbReference type="InterPro" id="IPR029063">
    <property type="entry name" value="SAM-dependent_MTases_sf"/>
</dbReference>
<evidence type="ECO:0000313" key="3">
    <source>
        <dbReference type="EMBL" id="TCC44166.1"/>
    </source>
</evidence>
<feature type="transmembrane region" description="Helical" evidence="2">
    <location>
        <begin position="107"/>
        <end position="127"/>
    </location>
</feature>
<dbReference type="PANTHER" id="PTHR43317:SF1">
    <property type="entry name" value="THERMOSPERMINE SYNTHASE ACAULIS5"/>
    <property type="match status" value="1"/>
</dbReference>